<reference evidence="2" key="1">
    <citation type="submission" date="2022-05" db="EMBL/GenBank/DDBJ databases">
        <authorList>
            <person name="Sun H.-N."/>
        </authorList>
    </citation>
    <scope>NUCLEOTIDE SEQUENCE</scope>
    <source>
        <strain evidence="2">HB14</strain>
    </source>
</reference>
<organism evidence="2 3">
    <name type="scientific">Gilvimarinus xylanilyticus</name>
    <dbReference type="NCBI Taxonomy" id="2944139"/>
    <lineage>
        <taxon>Bacteria</taxon>
        <taxon>Pseudomonadati</taxon>
        <taxon>Pseudomonadota</taxon>
        <taxon>Gammaproteobacteria</taxon>
        <taxon>Cellvibrionales</taxon>
        <taxon>Cellvibrionaceae</taxon>
        <taxon>Gilvimarinus</taxon>
    </lineage>
</organism>
<dbReference type="AlphaFoldDB" id="A0A9X2I072"/>
<keyword evidence="1" id="KW-0175">Coiled coil</keyword>
<name>A0A9X2I072_9GAMM</name>
<gene>
    <name evidence="2" type="ORF">M6D89_13390</name>
</gene>
<sequence length="116" mass="13015">MLTDEYRYKILKLLEDNASITQRELAGQLDVSLGWVNACLKQMGDEQLIQAQRSAGQPQYAYQITPCGQRTRRSIAVSVLSTKKSERAALERDISELEAELKQRDTSARGALRANS</sequence>
<dbReference type="Pfam" id="PF13412">
    <property type="entry name" value="HTH_24"/>
    <property type="match status" value="1"/>
</dbReference>
<dbReference type="SUPFAM" id="SSF46785">
    <property type="entry name" value="Winged helix' DNA-binding domain"/>
    <property type="match status" value="1"/>
</dbReference>
<dbReference type="RefSeq" id="WP_253968585.1">
    <property type="nucleotide sequence ID" value="NZ_JAMFTH010000004.1"/>
</dbReference>
<keyword evidence="3" id="KW-1185">Reference proteome</keyword>
<accession>A0A9X2I072</accession>
<dbReference type="InterPro" id="IPR036388">
    <property type="entry name" value="WH-like_DNA-bd_sf"/>
</dbReference>
<feature type="coiled-coil region" evidence="1">
    <location>
        <begin position="80"/>
        <end position="107"/>
    </location>
</feature>
<reference evidence="2" key="2">
    <citation type="submission" date="2023-01" db="EMBL/GenBank/DDBJ databases">
        <title>Gilvimarinus xylanilyticus HB14 isolated from Caulerpa lentillifera aquaculture base in Hainan, China.</title>
        <authorList>
            <person name="Zhang Y.-J."/>
        </authorList>
    </citation>
    <scope>NUCLEOTIDE SEQUENCE</scope>
    <source>
        <strain evidence="2">HB14</strain>
    </source>
</reference>
<protein>
    <submittedName>
        <fullName evidence="2">Winged helix-turn-helix transcriptional regulator</fullName>
    </submittedName>
</protein>
<proteinExistence type="predicted"/>
<dbReference type="Proteomes" id="UP001139319">
    <property type="component" value="Unassembled WGS sequence"/>
</dbReference>
<comment type="caution">
    <text evidence="2">The sequence shown here is derived from an EMBL/GenBank/DDBJ whole genome shotgun (WGS) entry which is preliminary data.</text>
</comment>
<dbReference type="Gene3D" id="1.10.10.10">
    <property type="entry name" value="Winged helix-like DNA-binding domain superfamily/Winged helix DNA-binding domain"/>
    <property type="match status" value="1"/>
</dbReference>
<dbReference type="InterPro" id="IPR036390">
    <property type="entry name" value="WH_DNA-bd_sf"/>
</dbReference>
<dbReference type="EMBL" id="JAMFTH010000004">
    <property type="protein sequence ID" value="MCP8900294.1"/>
    <property type="molecule type" value="Genomic_DNA"/>
</dbReference>
<evidence type="ECO:0000313" key="2">
    <source>
        <dbReference type="EMBL" id="MCP8900294.1"/>
    </source>
</evidence>
<evidence type="ECO:0000313" key="3">
    <source>
        <dbReference type="Proteomes" id="UP001139319"/>
    </source>
</evidence>
<evidence type="ECO:0000256" key="1">
    <source>
        <dbReference type="SAM" id="Coils"/>
    </source>
</evidence>